<gene>
    <name evidence="8" type="ORF">EGW08_016200</name>
</gene>
<dbReference type="AlphaFoldDB" id="A0A3S1B6C5"/>
<dbReference type="Gene3D" id="1.10.10.10">
    <property type="entry name" value="Winged helix-like DNA-binding domain superfamily/Winged helix DNA-binding domain"/>
    <property type="match status" value="1"/>
</dbReference>
<dbReference type="GO" id="GO:0042803">
    <property type="term" value="F:protein homodimerization activity"/>
    <property type="evidence" value="ECO:0007669"/>
    <property type="project" value="TreeGrafter"/>
</dbReference>
<dbReference type="Proteomes" id="UP000271974">
    <property type="component" value="Unassembled WGS sequence"/>
</dbReference>
<evidence type="ECO:0000256" key="5">
    <source>
        <dbReference type="ARBA" id="ARBA00022490"/>
    </source>
</evidence>
<evidence type="ECO:0000313" key="9">
    <source>
        <dbReference type="Proteomes" id="UP000271974"/>
    </source>
</evidence>
<reference evidence="8 9" key="1">
    <citation type="submission" date="2019-01" db="EMBL/GenBank/DDBJ databases">
        <title>A draft genome assembly of the solar-powered sea slug Elysia chlorotica.</title>
        <authorList>
            <person name="Cai H."/>
            <person name="Li Q."/>
            <person name="Fang X."/>
            <person name="Li J."/>
            <person name="Curtis N.E."/>
            <person name="Altenburger A."/>
            <person name="Shibata T."/>
            <person name="Feng M."/>
            <person name="Maeda T."/>
            <person name="Schwartz J.A."/>
            <person name="Shigenobu S."/>
            <person name="Lundholm N."/>
            <person name="Nishiyama T."/>
            <person name="Yang H."/>
            <person name="Hasebe M."/>
            <person name="Li S."/>
            <person name="Pierce S.K."/>
            <person name="Wang J."/>
        </authorList>
    </citation>
    <scope>NUCLEOTIDE SEQUENCE [LARGE SCALE GENOMIC DNA]</scope>
    <source>
        <strain evidence="8">EC2010</strain>
        <tissue evidence="8">Whole organism of an adult</tissue>
    </source>
</reference>
<dbReference type="GO" id="GO:0016236">
    <property type="term" value="P:macroautophagy"/>
    <property type="evidence" value="ECO:0007669"/>
    <property type="project" value="UniProtKB-ARBA"/>
</dbReference>
<evidence type="ECO:0000313" key="8">
    <source>
        <dbReference type="EMBL" id="RUS76044.1"/>
    </source>
</evidence>
<organism evidence="8 9">
    <name type="scientific">Elysia chlorotica</name>
    <name type="common">Eastern emerald elysia</name>
    <name type="synonym">Sea slug</name>
    <dbReference type="NCBI Taxonomy" id="188477"/>
    <lineage>
        <taxon>Eukaryota</taxon>
        <taxon>Metazoa</taxon>
        <taxon>Spiralia</taxon>
        <taxon>Lophotrochozoa</taxon>
        <taxon>Mollusca</taxon>
        <taxon>Gastropoda</taxon>
        <taxon>Heterobranchia</taxon>
        <taxon>Euthyneura</taxon>
        <taxon>Panpulmonata</taxon>
        <taxon>Sacoglossa</taxon>
        <taxon>Placobranchoidea</taxon>
        <taxon>Plakobranchidae</taxon>
        <taxon>Elysia</taxon>
    </lineage>
</organism>
<dbReference type="InterPro" id="IPR008570">
    <property type="entry name" value="ESCRT-II_cplx_Vps25-sub"/>
</dbReference>
<evidence type="ECO:0000256" key="4">
    <source>
        <dbReference type="ARBA" id="ARBA00022448"/>
    </source>
</evidence>
<dbReference type="Gene3D" id="1.10.10.570">
    <property type="entry name" value="Winged helix' DNA-binding domain. Chain C. Domain 1"/>
    <property type="match status" value="1"/>
</dbReference>
<dbReference type="EMBL" id="RQTK01000691">
    <property type="protein sequence ID" value="RUS76044.1"/>
    <property type="molecule type" value="Genomic_DNA"/>
</dbReference>
<dbReference type="PANTHER" id="PTHR13149">
    <property type="entry name" value="VACUOLAR PROTEIN SORTING-ASSOCIATED PROTEIN VPS25"/>
    <property type="match status" value="1"/>
</dbReference>
<sequence>MIWKKELSPFTCEAKMADFDWPWQYKFPPFFTIQPNIETRKKQLEAWCSLVLEYQRHTKQYGLDITEAQSSVLFYNKQLNRKLSLDAIYTVLEELRKRGNLTWKDKTRKSCTLIWRTYAEWGKIIYKWVVSKSLTNTVCTLYELTNGEDSEGQEFHGLDKDVLIQALKTLEAERKAELMDFDGSEGVKFF</sequence>
<dbReference type="OrthoDB" id="245150at2759"/>
<dbReference type="SUPFAM" id="SSF46785">
    <property type="entry name" value="Winged helix' DNA-binding domain"/>
    <property type="match status" value="2"/>
</dbReference>
<proteinExistence type="inferred from homology"/>
<comment type="caution">
    <text evidence="8">The sequence shown here is derived from an EMBL/GenBank/DDBJ whole genome shotgun (WGS) entry which is preliminary data.</text>
</comment>
<keyword evidence="5" id="KW-0963">Cytoplasm</keyword>
<accession>A0A3S1B6C5</accession>
<comment type="subcellular location">
    <subcellularLocation>
        <location evidence="1">Cytoplasm</location>
    </subcellularLocation>
</comment>
<dbReference type="InterPro" id="IPR036390">
    <property type="entry name" value="WH_DNA-bd_sf"/>
</dbReference>
<evidence type="ECO:0000256" key="7">
    <source>
        <dbReference type="ARBA" id="ARBA00030094"/>
    </source>
</evidence>
<dbReference type="FunFam" id="1.10.10.570:FF:000001">
    <property type="entry name" value="vacuolar protein-sorting-associated protein 25"/>
    <property type="match status" value="1"/>
</dbReference>
<dbReference type="GO" id="GO:0000814">
    <property type="term" value="C:ESCRT II complex"/>
    <property type="evidence" value="ECO:0007669"/>
    <property type="project" value="InterPro"/>
</dbReference>
<name>A0A3S1B6C5_ELYCH</name>
<keyword evidence="9" id="KW-1185">Reference proteome</keyword>
<evidence type="ECO:0000256" key="6">
    <source>
        <dbReference type="ARBA" id="ARBA00022927"/>
    </source>
</evidence>
<keyword evidence="4" id="KW-0813">Transport</keyword>
<dbReference type="Pfam" id="PF05871">
    <property type="entry name" value="ESCRT-II"/>
    <property type="match status" value="1"/>
</dbReference>
<dbReference type="GO" id="GO:0005198">
    <property type="term" value="F:structural molecule activity"/>
    <property type="evidence" value="ECO:0007669"/>
    <property type="project" value="TreeGrafter"/>
</dbReference>
<dbReference type="InterPro" id="IPR036388">
    <property type="entry name" value="WH-like_DNA-bd_sf"/>
</dbReference>
<evidence type="ECO:0000256" key="2">
    <source>
        <dbReference type="ARBA" id="ARBA00009674"/>
    </source>
</evidence>
<evidence type="ECO:0000256" key="1">
    <source>
        <dbReference type="ARBA" id="ARBA00004496"/>
    </source>
</evidence>
<evidence type="ECO:0000256" key="3">
    <source>
        <dbReference type="ARBA" id="ARBA00017934"/>
    </source>
</evidence>
<keyword evidence="6" id="KW-0653">Protein transport</keyword>
<dbReference type="InterPro" id="IPR014041">
    <property type="entry name" value="ESCRT-II_cplx_Vps25-sub_N"/>
</dbReference>
<protein>
    <recommendedName>
        <fullName evidence="3">Vacuolar protein-sorting-associated protein 25</fullName>
    </recommendedName>
    <alternativeName>
        <fullName evidence="7">ESCRT-II complex subunit VPS25</fullName>
    </alternativeName>
</protein>
<dbReference type="GO" id="GO:0043328">
    <property type="term" value="P:protein transport to vacuole involved in ubiquitin-dependent protein catabolic process via the multivesicular body sorting pathway"/>
    <property type="evidence" value="ECO:0007669"/>
    <property type="project" value="TreeGrafter"/>
</dbReference>
<comment type="similarity">
    <text evidence="2">Belongs to the VPS25 family.</text>
</comment>
<dbReference type="PANTHER" id="PTHR13149:SF0">
    <property type="entry name" value="VACUOLAR PROTEIN-SORTING-ASSOCIATED PROTEIN 25"/>
    <property type="match status" value="1"/>
</dbReference>
<dbReference type="STRING" id="188477.A0A3S1B6C5"/>
<dbReference type="FunFam" id="1.10.10.10:FF:000141">
    <property type="entry name" value="vacuolar protein-sorting-associated protein 25"/>
    <property type="match status" value="1"/>
</dbReference>